<evidence type="ECO:0008006" key="3">
    <source>
        <dbReference type="Google" id="ProtNLM"/>
    </source>
</evidence>
<organism evidence="1 2">
    <name type="scientific">Saccharopolyspora taberi</name>
    <dbReference type="NCBI Taxonomy" id="60895"/>
    <lineage>
        <taxon>Bacteria</taxon>
        <taxon>Bacillati</taxon>
        <taxon>Actinomycetota</taxon>
        <taxon>Actinomycetes</taxon>
        <taxon>Pseudonocardiales</taxon>
        <taxon>Pseudonocardiaceae</taxon>
        <taxon>Saccharopolyspora</taxon>
    </lineage>
</organism>
<keyword evidence="2" id="KW-1185">Reference proteome</keyword>
<proteinExistence type="predicted"/>
<dbReference type="EMBL" id="BAAAUX010000014">
    <property type="protein sequence ID" value="GAA2793010.1"/>
    <property type="molecule type" value="Genomic_DNA"/>
</dbReference>
<reference evidence="1 2" key="1">
    <citation type="journal article" date="2019" name="Int. J. Syst. Evol. Microbiol.">
        <title>The Global Catalogue of Microorganisms (GCM) 10K type strain sequencing project: providing services to taxonomists for standard genome sequencing and annotation.</title>
        <authorList>
            <consortium name="The Broad Institute Genomics Platform"/>
            <consortium name="The Broad Institute Genome Sequencing Center for Infectious Disease"/>
            <person name="Wu L."/>
            <person name="Ma J."/>
        </authorList>
    </citation>
    <scope>NUCLEOTIDE SEQUENCE [LARGE SCALE GENOMIC DNA]</scope>
    <source>
        <strain evidence="1 2">JCM 9383</strain>
    </source>
</reference>
<sequence>MGDLDELRRFFDDYGKALADVDLAGIAGCYRVPALVLSDAGAVAFSANDEVEAFYADRVQHYHGRGIVAARPSLRSHTTLSRQLLTVDVTWAFLDGEGVTLDQESYRYVLRMTEDEGPQIQVVIATAPA</sequence>
<name>A0ABN3VE81_9PSEU</name>
<comment type="caution">
    <text evidence="1">The sequence shown here is derived from an EMBL/GenBank/DDBJ whole genome shotgun (WGS) entry which is preliminary data.</text>
</comment>
<evidence type="ECO:0000313" key="2">
    <source>
        <dbReference type="Proteomes" id="UP001500979"/>
    </source>
</evidence>
<dbReference type="Proteomes" id="UP001500979">
    <property type="component" value="Unassembled WGS sequence"/>
</dbReference>
<accession>A0ABN3VE81</accession>
<evidence type="ECO:0000313" key="1">
    <source>
        <dbReference type="EMBL" id="GAA2793010.1"/>
    </source>
</evidence>
<protein>
    <recommendedName>
        <fullName evidence="3">SnoaL-like domain-containing protein</fullName>
    </recommendedName>
</protein>
<dbReference type="RefSeq" id="WP_344680255.1">
    <property type="nucleotide sequence ID" value="NZ_BAAAUX010000014.1"/>
</dbReference>
<gene>
    <name evidence="1" type="ORF">GCM10010470_29810</name>
</gene>